<dbReference type="PANTHER" id="PTHR47234">
    <property type="match status" value="1"/>
</dbReference>
<evidence type="ECO:0000256" key="1">
    <source>
        <dbReference type="ARBA" id="ARBA00004571"/>
    </source>
</evidence>
<dbReference type="InterPro" id="IPR000531">
    <property type="entry name" value="Beta-barrel_TonB"/>
</dbReference>
<dbReference type="Proteomes" id="UP000050864">
    <property type="component" value="Unassembled WGS sequence"/>
</dbReference>
<keyword evidence="7 8" id="KW-0998">Cell outer membrane</keyword>
<sequence>MYLKSHALAVAIGSVLCVAATSQTAHAQQNPDQPENARTLDAVQVTGSHIKRAQLSGVGPVSVVDAEAIERSGATSVETLLQRLPASAGYAGSQSNAYWAENGYGTTQVNLRGLGANRTLVLLNGRRIVNGGTGANSSVDLNVIPVSLIERVEVLKDGASAIYGADAVAGVVNIITKQGFDGAEVAVRYGQTAEGDGEETSVDFTWGITGERGSLMTAINYYDGGSVNMATRAPCGLVESDGKLVCSGSSTTVGGRALLADGSRVNFNQVLGGNGDFYEPYSAAKHNYNGNHTLNAVNPIERLSFSVFGDSQINDTTTAFVEMMYTNRQSKQLATAGALGVYRPINIAADHPTNPTGQDLLLQRRRLEEAGPRHFFQETDTWRVVAGLKGQLGTSWDWSAAFNWGRNTGVDGSDKVANLDRVEQTLDRSICSPLPGAAIPCGDYLGYGDLSQQVLDYILFNSRDTGGNEQKSFTANLSGQIFELPAGWVGFAAGVEVRKERGWRDPDPLTVLGIGNTNQQDPIHGEYTAKEVFAELAIPLLQDSVIADSLYLNLAGRASDYDLFGRDYNYKAGLDWQVNESLKLRSTYATAFRIPNIPELFGGVAEGNLTTTDPCSNWSSLPAGSVVRGNCQAYGVPAGYVQPGNSILTTSGGNADLKPEDATSFTAGVVWTPAFASGLTLTLDYYNIRIKNAIQRIAGSTKLAICYNTPGLAHPFCDASNFTRNPRTGEVDYLSSQPVNAANERVSGVDLGALYEFQMAGFDASVSADVSYLQRYDVRPYAGAEVIEYAGKITGGRGSYAKWRGLVALNAARDKWSGTWSTQYIGRTDDINATRGDIGDHAPSVFYHNLQLKYAVSKALDVSLGLDNVFNKKPPFIQSYTDANTDTMTYDLLGRRWYARIGYRW</sequence>
<evidence type="ECO:0000313" key="14">
    <source>
        <dbReference type="Proteomes" id="UP000050864"/>
    </source>
</evidence>
<keyword evidence="4 8" id="KW-0812">Transmembrane</keyword>
<reference evidence="13 14" key="1">
    <citation type="submission" date="2015-05" db="EMBL/GenBank/DDBJ databases">
        <title>Genome sequencing and analysis of members of genus Stenotrophomonas.</title>
        <authorList>
            <person name="Patil P.P."/>
            <person name="Midha S."/>
            <person name="Patil P.B."/>
        </authorList>
    </citation>
    <scope>NUCLEOTIDE SEQUENCE [LARGE SCALE GENOMIC DNA]</scope>
    <source>
        <strain evidence="13 14">DSM 18929</strain>
    </source>
</reference>
<evidence type="ECO:0000256" key="5">
    <source>
        <dbReference type="ARBA" id="ARBA00023077"/>
    </source>
</evidence>
<evidence type="ECO:0000259" key="12">
    <source>
        <dbReference type="Pfam" id="PF07715"/>
    </source>
</evidence>
<keyword evidence="10" id="KW-0732">Signal</keyword>
<keyword evidence="5 9" id="KW-0798">TonB box</keyword>
<feature type="domain" description="TonB-dependent receptor-like beta-barrel" evidence="11">
    <location>
        <begin position="367"/>
        <end position="869"/>
    </location>
</feature>
<dbReference type="InterPro" id="IPR012910">
    <property type="entry name" value="Plug_dom"/>
</dbReference>
<evidence type="ECO:0000259" key="11">
    <source>
        <dbReference type="Pfam" id="PF00593"/>
    </source>
</evidence>
<evidence type="ECO:0000256" key="4">
    <source>
        <dbReference type="ARBA" id="ARBA00022692"/>
    </source>
</evidence>
<dbReference type="InterPro" id="IPR039426">
    <property type="entry name" value="TonB-dep_rcpt-like"/>
</dbReference>
<feature type="domain" description="TonB-dependent receptor plug" evidence="12">
    <location>
        <begin position="59"/>
        <end position="171"/>
    </location>
</feature>
<accession>A0A0R0CA55</accession>
<keyword evidence="13" id="KW-0675">Receptor</keyword>
<keyword evidence="2 8" id="KW-0813">Transport</keyword>
<organism evidence="13 14">
    <name type="scientific">Stenotrophomonas humi</name>
    <dbReference type="NCBI Taxonomy" id="405444"/>
    <lineage>
        <taxon>Bacteria</taxon>
        <taxon>Pseudomonadati</taxon>
        <taxon>Pseudomonadota</taxon>
        <taxon>Gammaproteobacteria</taxon>
        <taxon>Lysobacterales</taxon>
        <taxon>Lysobacteraceae</taxon>
        <taxon>Stenotrophomonas</taxon>
    </lineage>
</organism>
<feature type="signal peptide" evidence="10">
    <location>
        <begin position="1"/>
        <end position="27"/>
    </location>
</feature>
<evidence type="ECO:0000256" key="8">
    <source>
        <dbReference type="PROSITE-ProRule" id="PRU01360"/>
    </source>
</evidence>
<keyword evidence="3 8" id="KW-1134">Transmembrane beta strand</keyword>
<dbReference type="STRING" id="405444.ABB26_00790"/>
<evidence type="ECO:0000256" key="7">
    <source>
        <dbReference type="ARBA" id="ARBA00023237"/>
    </source>
</evidence>
<protein>
    <submittedName>
        <fullName evidence="13">TonB-dependent receptor</fullName>
    </submittedName>
</protein>
<dbReference type="SUPFAM" id="SSF56935">
    <property type="entry name" value="Porins"/>
    <property type="match status" value="1"/>
</dbReference>
<gene>
    <name evidence="13" type="ORF">ABB26_00790</name>
</gene>
<keyword evidence="14" id="KW-1185">Reference proteome</keyword>
<comment type="caution">
    <text evidence="13">The sequence shown here is derived from an EMBL/GenBank/DDBJ whole genome shotgun (WGS) entry which is preliminary data.</text>
</comment>
<dbReference type="InterPro" id="IPR037066">
    <property type="entry name" value="Plug_dom_sf"/>
</dbReference>
<keyword evidence="6 8" id="KW-0472">Membrane</keyword>
<name>A0A0R0CA55_9GAMM</name>
<dbReference type="RefSeq" id="WP_057631673.1">
    <property type="nucleotide sequence ID" value="NZ_LDJI01000003.1"/>
</dbReference>
<evidence type="ECO:0000313" key="13">
    <source>
        <dbReference type="EMBL" id="KRG66213.1"/>
    </source>
</evidence>
<evidence type="ECO:0000256" key="9">
    <source>
        <dbReference type="RuleBase" id="RU003357"/>
    </source>
</evidence>
<evidence type="ECO:0000256" key="10">
    <source>
        <dbReference type="SAM" id="SignalP"/>
    </source>
</evidence>
<dbReference type="Gene3D" id="2.40.170.20">
    <property type="entry name" value="TonB-dependent receptor, beta-barrel domain"/>
    <property type="match status" value="1"/>
</dbReference>
<dbReference type="EMBL" id="LDJI01000003">
    <property type="protein sequence ID" value="KRG66213.1"/>
    <property type="molecule type" value="Genomic_DNA"/>
</dbReference>
<evidence type="ECO:0000256" key="3">
    <source>
        <dbReference type="ARBA" id="ARBA00022452"/>
    </source>
</evidence>
<evidence type="ECO:0000256" key="6">
    <source>
        <dbReference type="ARBA" id="ARBA00023136"/>
    </source>
</evidence>
<dbReference type="PATRIC" id="fig|405444.3.peg.2287"/>
<dbReference type="Gene3D" id="2.170.130.10">
    <property type="entry name" value="TonB-dependent receptor, plug domain"/>
    <property type="match status" value="1"/>
</dbReference>
<dbReference type="GO" id="GO:0009279">
    <property type="term" value="C:cell outer membrane"/>
    <property type="evidence" value="ECO:0007669"/>
    <property type="project" value="UniProtKB-SubCell"/>
</dbReference>
<dbReference type="Pfam" id="PF00593">
    <property type="entry name" value="TonB_dep_Rec_b-barrel"/>
    <property type="match status" value="1"/>
</dbReference>
<dbReference type="AlphaFoldDB" id="A0A0R0CA55"/>
<feature type="chain" id="PRO_5006393770" evidence="10">
    <location>
        <begin position="28"/>
        <end position="905"/>
    </location>
</feature>
<dbReference type="Pfam" id="PF07715">
    <property type="entry name" value="Plug"/>
    <property type="match status" value="1"/>
</dbReference>
<dbReference type="OrthoDB" id="6276154at2"/>
<proteinExistence type="inferred from homology"/>
<dbReference type="PANTHER" id="PTHR47234:SF2">
    <property type="entry name" value="TONB-DEPENDENT RECEPTOR"/>
    <property type="match status" value="1"/>
</dbReference>
<comment type="similarity">
    <text evidence="8 9">Belongs to the TonB-dependent receptor family.</text>
</comment>
<dbReference type="InterPro" id="IPR036942">
    <property type="entry name" value="Beta-barrel_TonB_sf"/>
</dbReference>
<comment type="subcellular location">
    <subcellularLocation>
        <location evidence="1 8">Cell outer membrane</location>
        <topology evidence="1 8">Multi-pass membrane protein</topology>
    </subcellularLocation>
</comment>
<evidence type="ECO:0000256" key="2">
    <source>
        <dbReference type="ARBA" id="ARBA00022448"/>
    </source>
</evidence>
<dbReference type="PROSITE" id="PS52016">
    <property type="entry name" value="TONB_DEPENDENT_REC_3"/>
    <property type="match status" value="1"/>
</dbReference>
<dbReference type="CDD" id="cd01347">
    <property type="entry name" value="ligand_gated_channel"/>
    <property type="match status" value="1"/>
</dbReference>